<reference evidence="1 2" key="1">
    <citation type="submission" date="2019-07" db="EMBL/GenBank/DDBJ databases">
        <title>Whole genome shotgun sequence of Chryseobacterium hagamense NBRC 105253.</title>
        <authorList>
            <person name="Hosoyama A."/>
            <person name="Uohara A."/>
            <person name="Ohji S."/>
            <person name="Ichikawa N."/>
        </authorList>
    </citation>
    <scope>NUCLEOTIDE SEQUENCE [LARGE SCALE GENOMIC DNA]</scope>
    <source>
        <strain evidence="1 2">NBRC 105253</strain>
    </source>
</reference>
<name>A0A511YRM1_9FLAO</name>
<gene>
    <name evidence="1" type="ORF">CHA01nite_35760</name>
</gene>
<organism evidence="1 2">
    <name type="scientific">Chryseobacterium hagamense</name>
    <dbReference type="NCBI Taxonomy" id="395935"/>
    <lineage>
        <taxon>Bacteria</taxon>
        <taxon>Pseudomonadati</taxon>
        <taxon>Bacteroidota</taxon>
        <taxon>Flavobacteriia</taxon>
        <taxon>Flavobacteriales</taxon>
        <taxon>Weeksellaceae</taxon>
        <taxon>Chryseobacterium group</taxon>
        <taxon>Chryseobacterium</taxon>
    </lineage>
</organism>
<sequence>MGLFTLSFSQTYVKVSFDKDQVETIYKGGQKKFETDLSGNLRYTGNVFQANGDFRLSFTLNDKGEIADVKLLPELYDKTFEREVKRDLKRMEKHFAGKQNQEVSVNLSFGRDIQPSDARVAFQARDPFAGQTGSR</sequence>
<accession>A0A511YRM1</accession>
<evidence type="ECO:0008006" key="3">
    <source>
        <dbReference type="Google" id="ProtNLM"/>
    </source>
</evidence>
<protein>
    <recommendedName>
        <fullName evidence="3">TonB C-terminal domain-containing protein</fullName>
    </recommendedName>
</protein>
<proteinExistence type="predicted"/>
<evidence type="ECO:0000313" key="1">
    <source>
        <dbReference type="EMBL" id="GEN77836.1"/>
    </source>
</evidence>
<dbReference type="EMBL" id="BJYJ01000034">
    <property type="protein sequence ID" value="GEN77836.1"/>
    <property type="molecule type" value="Genomic_DNA"/>
</dbReference>
<dbReference type="Proteomes" id="UP000321863">
    <property type="component" value="Unassembled WGS sequence"/>
</dbReference>
<comment type="caution">
    <text evidence="1">The sequence shown here is derived from an EMBL/GenBank/DDBJ whole genome shotgun (WGS) entry which is preliminary data.</text>
</comment>
<dbReference type="AlphaFoldDB" id="A0A511YRM1"/>
<keyword evidence="2" id="KW-1185">Reference proteome</keyword>
<evidence type="ECO:0000313" key="2">
    <source>
        <dbReference type="Proteomes" id="UP000321863"/>
    </source>
</evidence>